<reference evidence="2 3" key="1">
    <citation type="journal article" date="2019" name="Sci. Rep.">
        <title>A high-quality genome of Eragrostis curvula grass provides insights into Poaceae evolution and supports new strategies to enhance forage quality.</title>
        <authorList>
            <person name="Carballo J."/>
            <person name="Santos B.A.C.M."/>
            <person name="Zappacosta D."/>
            <person name="Garbus I."/>
            <person name="Selva J.P."/>
            <person name="Gallo C.A."/>
            <person name="Diaz A."/>
            <person name="Albertini E."/>
            <person name="Caccamo M."/>
            <person name="Echenique V."/>
        </authorList>
    </citation>
    <scope>NUCLEOTIDE SEQUENCE [LARGE SCALE GENOMIC DNA]</scope>
    <source>
        <strain evidence="3">cv. Victoria</strain>
        <tissue evidence="2">Leaf</tissue>
    </source>
</reference>
<keyword evidence="3" id="KW-1185">Reference proteome</keyword>
<comment type="caution">
    <text evidence="2">The sequence shown here is derived from an EMBL/GenBank/DDBJ whole genome shotgun (WGS) entry which is preliminary data.</text>
</comment>
<organism evidence="2 3">
    <name type="scientific">Eragrostis curvula</name>
    <name type="common">weeping love grass</name>
    <dbReference type="NCBI Taxonomy" id="38414"/>
    <lineage>
        <taxon>Eukaryota</taxon>
        <taxon>Viridiplantae</taxon>
        <taxon>Streptophyta</taxon>
        <taxon>Embryophyta</taxon>
        <taxon>Tracheophyta</taxon>
        <taxon>Spermatophyta</taxon>
        <taxon>Magnoliopsida</taxon>
        <taxon>Liliopsida</taxon>
        <taxon>Poales</taxon>
        <taxon>Poaceae</taxon>
        <taxon>PACMAD clade</taxon>
        <taxon>Chloridoideae</taxon>
        <taxon>Eragrostideae</taxon>
        <taxon>Eragrostidinae</taxon>
        <taxon>Eragrostis</taxon>
    </lineage>
</organism>
<evidence type="ECO:0000313" key="2">
    <source>
        <dbReference type="EMBL" id="TVU36877.1"/>
    </source>
</evidence>
<proteinExistence type="predicted"/>
<feature type="region of interest" description="Disordered" evidence="1">
    <location>
        <begin position="52"/>
        <end position="74"/>
    </location>
</feature>
<accession>A0A5J9VMQ4</accession>
<dbReference type="Gramene" id="TVU36877">
    <property type="protein sequence ID" value="TVU36877"/>
    <property type="gene ID" value="EJB05_18830"/>
</dbReference>
<sequence length="74" mass="8200">MTTITWAMSELTRSPRAMKRAQLALSPGITKVGSASRKQASSVGWHCHPEARRRLSRQRPGTNKQAITPPFLSI</sequence>
<gene>
    <name evidence="2" type="ORF">EJB05_18830</name>
</gene>
<name>A0A5J9VMQ4_9POAL</name>
<evidence type="ECO:0000313" key="3">
    <source>
        <dbReference type="Proteomes" id="UP000324897"/>
    </source>
</evidence>
<feature type="non-terminal residue" evidence="2">
    <location>
        <position position="1"/>
    </location>
</feature>
<evidence type="ECO:0000256" key="1">
    <source>
        <dbReference type="SAM" id="MobiDB-lite"/>
    </source>
</evidence>
<dbReference type="EMBL" id="RWGY01000009">
    <property type="protein sequence ID" value="TVU36877.1"/>
    <property type="molecule type" value="Genomic_DNA"/>
</dbReference>
<dbReference type="AlphaFoldDB" id="A0A5J9VMQ4"/>
<protein>
    <submittedName>
        <fullName evidence="2">Uncharacterized protein</fullName>
    </submittedName>
</protein>
<dbReference type="Proteomes" id="UP000324897">
    <property type="component" value="Unassembled WGS sequence"/>
</dbReference>